<evidence type="ECO:0000256" key="2">
    <source>
        <dbReference type="ARBA" id="ARBA00023125"/>
    </source>
</evidence>
<dbReference type="InterPro" id="IPR004111">
    <property type="entry name" value="Repressor_TetR_C"/>
</dbReference>
<proteinExistence type="predicted"/>
<dbReference type="RefSeq" id="WP_185278219.1">
    <property type="nucleotide sequence ID" value="NZ_CP043641.1"/>
</dbReference>
<dbReference type="InterPro" id="IPR001647">
    <property type="entry name" value="HTH_TetR"/>
</dbReference>
<keyword evidence="1" id="KW-0805">Transcription regulation</keyword>
<evidence type="ECO:0000313" key="6">
    <source>
        <dbReference type="EMBL" id="QNE35049.1"/>
    </source>
</evidence>
<organism evidence="6 7">
    <name type="scientific">Leifsonia shinshuensis</name>
    <dbReference type="NCBI Taxonomy" id="150026"/>
    <lineage>
        <taxon>Bacteria</taxon>
        <taxon>Bacillati</taxon>
        <taxon>Actinomycetota</taxon>
        <taxon>Actinomycetes</taxon>
        <taxon>Micrococcales</taxon>
        <taxon>Microbacteriaceae</taxon>
        <taxon>Leifsonia</taxon>
    </lineage>
</organism>
<evidence type="ECO:0000256" key="3">
    <source>
        <dbReference type="ARBA" id="ARBA00023163"/>
    </source>
</evidence>
<dbReference type="Proteomes" id="UP000515511">
    <property type="component" value="Chromosome"/>
</dbReference>
<name>A0A7G6Y984_9MICO</name>
<dbReference type="Pfam" id="PF00440">
    <property type="entry name" value="TetR_N"/>
    <property type="match status" value="1"/>
</dbReference>
<evidence type="ECO:0000256" key="4">
    <source>
        <dbReference type="PROSITE-ProRule" id="PRU00335"/>
    </source>
</evidence>
<dbReference type="PROSITE" id="PS50977">
    <property type="entry name" value="HTH_TETR_2"/>
    <property type="match status" value="1"/>
</dbReference>
<dbReference type="KEGG" id="lse:F1C12_07825"/>
<dbReference type="Pfam" id="PF02909">
    <property type="entry name" value="TetR_C_1"/>
    <property type="match status" value="1"/>
</dbReference>
<feature type="DNA-binding region" description="H-T-H motif" evidence="4">
    <location>
        <begin position="52"/>
        <end position="71"/>
    </location>
</feature>
<evidence type="ECO:0000256" key="1">
    <source>
        <dbReference type="ARBA" id="ARBA00023015"/>
    </source>
</evidence>
<reference evidence="7" key="1">
    <citation type="submission" date="2019-09" db="EMBL/GenBank/DDBJ databases">
        <title>Antimicrobial potential of Antarctic Bacteria.</title>
        <authorList>
            <person name="Benaud N."/>
            <person name="Edwards R.J."/>
            <person name="Ferrari B.C."/>
        </authorList>
    </citation>
    <scope>NUCLEOTIDE SEQUENCE [LARGE SCALE GENOMIC DNA]</scope>
    <source>
        <strain evidence="7">INR9</strain>
    </source>
</reference>
<keyword evidence="3" id="KW-0804">Transcription</keyword>
<gene>
    <name evidence="6" type="ORF">F1C12_07825</name>
</gene>
<sequence length="238" mass="25997">MTDRTPSRDRWAADIARLDAPASPARKAPLSAERIIDAAFGIVEAEGYEALTMRRVAVLLGTGPASLYAHVRSKAELDDLLIGRLCAEVPLPTPSVDQWRAQFLAVCAGLRDQYLRYPGISAAAFTAAPQSLETMRISEGLLAILLAAGVAPLDAAWTIDAAFLYVSAYSLEVALRTRAEERDGEPSRDRGELAERLRMLPAERFPNTVAHADELTSGRGHERFDFTLNLLLDGLRRP</sequence>
<dbReference type="PANTHER" id="PTHR30055:SF151">
    <property type="entry name" value="TRANSCRIPTIONAL REGULATORY PROTEIN"/>
    <property type="match status" value="1"/>
</dbReference>
<dbReference type="AlphaFoldDB" id="A0A7G6Y984"/>
<dbReference type="GO" id="GO:0003700">
    <property type="term" value="F:DNA-binding transcription factor activity"/>
    <property type="evidence" value="ECO:0007669"/>
    <property type="project" value="TreeGrafter"/>
</dbReference>
<protein>
    <submittedName>
        <fullName evidence="6">TetR/AcrR family transcriptional regulator</fullName>
    </submittedName>
</protein>
<keyword evidence="2 4" id="KW-0238">DNA-binding</keyword>
<dbReference type="InterPro" id="IPR050109">
    <property type="entry name" value="HTH-type_TetR-like_transc_reg"/>
</dbReference>
<dbReference type="SUPFAM" id="SSF48498">
    <property type="entry name" value="Tetracyclin repressor-like, C-terminal domain"/>
    <property type="match status" value="1"/>
</dbReference>
<dbReference type="InterPro" id="IPR036271">
    <property type="entry name" value="Tet_transcr_reg_TetR-rel_C_sf"/>
</dbReference>
<dbReference type="GO" id="GO:0045892">
    <property type="term" value="P:negative regulation of DNA-templated transcription"/>
    <property type="evidence" value="ECO:0007669"/>
    <property type="project" value="InterPro"/>
</dbReference>
<accession>A0A7G6Y984</accession>
<evidence type="ECO:0000259" key="5">
    <source>
        <dbReference type="PROSITE" id="PS50977"/>
    </source>
</evidence>
<feature type="domain" description="HTH tetR-type" evidence="5">
    <location>
        <begin position="29"/>
        <end position="89"/>
    </location>
</feature>
<dbReference type="GO" id="GO:0000976">
    <property type="term" value="F:transcription cis-regulatory region binding"/>
    <property type="evidence" value="ECO:0007669"/>
    <property type="project" value="TreeGrafter"/>
</dbReference>
<dbReference type="Gene3D" id="1.10.357.10">
    <property type="entry name" value="Tetracycline Repressor, domain 2"/>
    <property type="match status" value="1"/>
</dbReference>
<dbReference type="InterPro" id="IPR009057">
    <property type="entry name" value="Homeodomain-like_sf"/>
</dbReference>
<evidence type="ECO:0000313" key="7">
    <source>
        <dbReference type="Proteomes" id="UP000515511"/>
    </source>
</evidence>
<dbReference type="PANTHER" id="PTHR30055">
    <property type="entry name" value="HTH-TYPE TRANSCRIPTIONAL REGULATOR RUTR"/>
    <property type="match status" value="1"/>
</dbReference>
<dbReference type="EMBL" id="CP043641">
    <property type="protein sequence ID" value="QNE35049.1"/>
    <property type="molecule type" value="Genomic_DNA"/>
</dbReference>
<dbReference type="SUPFAM" id="SSF46689">
    <property type="entry name" value="Homeodomain-like"/>
    <property type="match status" value="1"/>
</dbReference>